<gene>
    <name evidence="1" type="ORF">ACFFMS_04715</name>
</gene>
<dbReference type="EMBL" id="JBHMAF010000017">
    <property type="protein sequence ID" value="MFB9757846.1"/>
    <property type="molecule type" value="Genomic_DNA"/>
</dbReference>
<evidence type="ECO:0000313" key="2">
    <source>
        <dbReference type="Proteomes" id="UP001589609"/>
    </source>
</evidence>
<keyword evidence="2" id="KW-1185">Reference proteome</keyword>
<protein>
    <submittedName>
        <fullName evidence="1">Uncharacterized protein</fullName>
    </submittedName>
</protein>
<dbReference type="Proteomes" id="UP001589609">
    <property type="component" value="Unassembled WGS sequence"/>
</dbReference>
<reference evidence="1 2" key="1">
    <citation type="submission" date="2024-09" db="EMBL/GenBank/DDBJ databases">
        <authorList>
            <person name="Sun Q."/>
            <person name="Mori K."/>
        </authorList>
    </citation>
    <scope>NUCLEOTIDE SEQUENCE [LARGE SCALE GENOMIC DNA]</scope>
    <source>
        <strain evidence="1 2">JCM 11201</strain>
    </source>
</reference>
<organism evidence="1 2">
    <name type="scientific">Ectobacillus funiculus</name>
    <dbReference type="NCBI Taxonomy" id="137993"/>
    <lineage>
        <taxon>Bacteria</taxon>
        <taxon>Bacillati</taxon>
        <taxon>Bacillota</taxon>
        <taxon>Bacilli</taxon>
        <taxon>Bacillales</taxon>
        <taxon>Bacillaceae</taxon>
        <taxon>Ectobacillus</taxon>
    </lineage>
</organism>
<sequence>MNFEARLQRSTVYNNAATLKKYIEERIRGVEEDILSIHRTAKQQEGMEFLRSYLEKLQLRMAKEEGDTKANKEILFN</sequence>
<evidence type="ECO:0000313" key="1">
    <source>
        <dbReference type="EMBL" id="MFB9757846.1"/>
    </source>
</evidence>
<name>A0ABV5WB76_9BACI</name>
<accession>A0ABV5WB76</accession>
<comment type="caution">
    <text evidence="1">The sequence shown here is derived from an EMBL/GenBank/DDBJ whole genome shotgun (WGS) entry which is preliminary data.</text>
</comment>
<proteinExistence type="predicted"/>